<dbReference type="OrthoDB" id="5061070at2759"/>
<dbReference type="SMART" id="SM00053">
    <property type="entry name" value="DYNc"/>
    <property type="match status" value="1"/>
</dbReference>
<dbReference type="GO" id="GO:0005874">
    <property type="term" value="C:microtubule"/>
    <property type="evidence" value="ECO:0007669"/>
    <property type="project" value="TreeGrafter"/>
</dbReference>
<comment type="caution">
    <text evidence="2">The sequence shown here is derived from an EMBL/GenBank/DDBJ whole genome shotgun (WGS) entry which is preliminary data.</text>
</comment>
<dbReference type="GO" id="GO:0003924">
    <property type="term" value="F:GTPase activity"/>
    <property type="evidence" value="ECO:0007669"/>
    <property type="project" value="InterPro"/>
</dbReference>
<dbReference type="PANTHER" id="PTHR11566">
    <property type="entry name" value="DYNAMIN"/>
    <property type="match status" value="1"/>
</dbReference>
<dbReference type="Proteomes" id="UP000663882">
    <property type="component" value="Unassembled WGS sequence"/>
</dbReference>
<dbReference type="InterPro" id="IPR045063">
    <property type="entry name" value="Dynamin_N"/>
</dbReference>
<dbReference type="InterPro" id="IPR030381">
    <property type="entry name" value="G_DYNAMIN_dom"/>
</dbReference>
<dbReference type="InterPro" id="IPR023214">
    <property type="entry name" value="HAD_sf"/>
</dbReference>
<reference evidence="2" key="1">
    <citation type="submission" date="2021-02" db="EMBL/GenBank/DDBJ databases">
        <authorList>
            <person name="Nowell W R."/>
        </authorList>
    </citation>
    <scope>NUCLEOTIDE SEQUENCE</scope>
</reference>
<dbReference type="InterPro" id="IPR036412">
    <property type="entry name" value="HAD-like_sf"/>
</dbReference>
<gene>
    <name evidence="2" type="ORF">RFH988_LOCUS31874</name>
</gene>
<dbReference type="GO" id="GO:0016020">
    <property type="term" value="C:membrane"/>
    <property type="evidence" value="ECO:0007669"/>
    <property type="project" value="TreeGrafter"/>
</dbReference>
<feature type="non-terminal residue" evidence="2">
    <location>
        <position position="1"/>
    </location>
</feature>
<dbReference type="AlphaFoldDB" id="A0A815GPE4"/>
<evidence type="ECO:0000313" key="2">
    <source>
        <dbReference type="EMBL" id="CAF1342782.1"/>
    </source>
</evidence>
<evidence type="ECO:0000259" key="1">
    <source>
        <dbReference type="PROSITE" id="PS51718"/>
    </source>
</evidence>
<dbReference type="CDD" id="cd08771">
    <property type="entry name" value="DLP_1"/>
    <property type="match status" value="1"/>
</dbReference>
<dbReference type="SUPFAM" id="SSF56784">
    <property type="entry name" value="HAD-like"/>
    <property type="match status" value="1"/>
</dbReference>
<accession>A0A815GPE4</accession>
<feature type="domain" description="Dynamin-type G" evidence="1">
    <location>
        <begin position="217"/>
        <end position="418"/>
    </location>
</feature>
<proteinExistence type="predicted"/>
<sequence>MLSQPITSIKIKHSYKKMNKNSNGSSKHISSSKYVAEQRAKVRDIVLCLQRKNIKLIAIDFDNTLLSIHTSGYYKGTAENLLEHIRSTFLYFIQEILDSPAFCQTLHLCIVSFSSQEQLIRKLLELAFKTSKTDRIIIRCNTPEFISNINEKNFLGKEYHLSSVVTEIATKRNKTIKPNEILLLDDDIRNILIAEKFGHKVLEIRDHISLDILKDFANNVLSQTVVGAQSAGKSSVLENIVGRDFLPRGGNMVTKRPLVLQLITSQGQEYAIFGHKPQQRFINYADVRAEIENDTKAIVRDDMGVSSLPINLTIFSPHVVNLTLVDLPGMVKVPSQGQPADIVKKIDDIILEYISNENCLILAVTPANIDLVTSDALVMARSRDPMGKRTIGVLTKLDMMGKGHNAREVLLNKVVVLE</sequence>
<dbReference type="PROSITE" id="PS51718">
    <property type="entry name" value="G_DYNAMIN_2"/>
    <property type="match status" value="1"/>
</dbReference>
<dbReference type="InterPro" id="IPR022812">
    <property type="entry name" value="Dynamin"/>
</dbReference>
<dbReference type="Pfam" id="PF00350">
    <property type="entry name" value="Dynamin_N"/>
    <property type="match status" value="1"/>
</dbReference>
<protein>
    <recommendedName>
        <fullName evidence="1">Dynamin-type G domain-containing protein</fullName>
    </recommendedName>
</protein>
<dbReference type="Gene3D" id="3.40.50.1000">
    <property type="entry name" value="HAD superfamily/HAD-like"/>
    <property type="match status" value="1"/>
</dbReference>
<dbReference type="EMBL" id="CAJNOO010003545">
    <property type="protein sequence ID" value="CAF1342782.1"/>
    <property type="molecule type" value="Genomic_DNA"/>
</dbReference>
<dbReference type="SUPFAM" id="SSF52540">
    <property type="entry name" value="P-loop containing nucleoside triphosphate hydrolases"/>
    <property type="match status" value="1"/>
</dbReference>
<dbReference type="InterPro" id="IPR001401">
    <property type="entry name" value="Dynamin_GTPase"/>
</dbReference>
<dbReference type="GO" id="GO:0008017">
    <property type="term" value="F:microtubule binding"/>
    <property type="evidence" value="ECO:0007669"/>
    <property type="project" value="TreeGrafter"/>
</dbReference>
<evidence type="ECO:0000313" key="3">
    <source>
        <dbReference type="Proteomes" id="UP000663882"/>
    </source>
</evidence>
<dbReference type="PANTHER" id="PTHR11566:SF223">
    <property type="entry name" value="PROTEIN 1C, PUTATIVE, EXPRESSED-RELATED"/>
    <property type="match status" value="1"/>
</dbReference>
<name>A0A815GPE4_9BILA</name>
<dbReference type="Gene3D" id="3.40.50.300">
    <property type="entry name" value="P-loop containing nucleotide triphosphate hydrolases"/>
    <property type="match status" value="1"/>
</dbReference>
<dbReference type="PRINTS" id="PR00195">
    <property type="entry name" value="DYNAMIN"/>
</dbReference>
<dbReference type="GO" id="GO:0005525">
    <property type="term" value="F:GTP binding"/>
    <property type="evidence" value="ECO:0007669"/>
    <property type="project" value="InterPro"/>
</dbReference>
<dbReference type="GO" id="GO:0005737">
    <property type="term" value="C:cytoplasm"/>
    <property type="evidence" value="ECO:0007669"/>
    <property type="project" value="TreeGrafter"/>
</dbReference>
<organism evidence="2 3">
    <name type="scientific">Rotaria sordida</name>
    <dbReference type="NCBI Taxonomy" id="392033"/>
    <lineage>
        <taxon>Eukaryota</taxon>
        <taxon>Metazoa</taxon>
        <taxon>Spiralia</taxon>
        <taxon>Gnathifera</taxon>
        <taxon>Rotifera</taxon>
        <taxon>Eurotatoria</taxon>
        <taxon>Bdelloidea</taxon>
        <taxon>Philodinida</taxon>
        <taxon>Philodinidae</taxon>
        <taxon>Rotaria</taxon>
    </lineage>
</organism>
<dbReference type="InterPro" id="IPR027417">
    <property type="entry name" value="P-loop_NTPase"/>
</dbReference>